<proteinExistence type="inferred from homology"/>
<dbReference type="InterPro" id="IPR004045">
    <property type="entry name" value="Glutathione_S-Trfase_N"/>
</dbReference>
<protein>
    <submittedName>
        <fullName evidence="5">Elongation factor EF-1 gamma subunit</fullName>
    </submittedName>
</protein>
<dbReference type="FunFam" id="1.20.1050.10:FF:000006">
    <property type="entry name" value="Elongation factor 1 gamma"/>
    <property type="match status" value="1"/>
</dbReference>
<dbReference type="GO" id="GO:0005737">
    <property type="term" value="C:cytoplasm"/>
    <property type="evidence" value="ECO:0007669"/>
    <property type="project" value="TreeGrafter"/>
</dbReference>
<dbReference type="InterPro" id="IPR040079">
    <property type="entry name" value="Glutathione_S-Trfase"/>
</dbReference>
<feature type="domain" description="GST C-terminal" evidence="4">
    <location>
        <begin position="87"/>
        <end position="218"/>
    </location>
</feature>
<keyword evidence="6" id="KW-1185">Reference proteome</keyword>
<sequence length="220" mass="24106">MSFGTLYSYIGNTRTTALLAVAQENNLDITLIETNPHKGVPNSYLKLNPLGKIPTFVGSDGFVLSEVIAIAVYFASQNPQTTLLGNSKQENADILHWMSFANSELLPSLAGWFAPLIGRAPLIKSAVAKSRAQTLKAVQVLEDHLQKQTFLVGERVTLADLFTASIVGRAFQYVLDGKWREQHPNVTRWFKTVHNAPYYAAVAGEMVLTEEVVKATDVGA</sequence>
<dbReference type="OrthoDB" id="249703at2759"/>
<dbReference type="CDD" id="cd03044">
    <property type="entry name" value="GST_N_EF1Bgamma"/>
    <property type="match status" value="1"/>
</dbReference>
<dbReference type="Gene3D" id="1.20.1050.10">
    <property type="match status" value="1"/>
</dbReference>
<dbReference type="SUPFAM" id="SSF52833">
    <property type="entry name" value="Thioredoxin-like"/>
    <property type="match status" value="1"/>
</dbReference>
<evidence type="ECO:0000313" key="6">
    <source>
        <dbReference type="Proteomes" id="UP001140510"/>
    </source>
</evidence>
<evidence type="ECO:0000256" key="2">
    <source>
        <dbReference type="RuleBase" id="RU003494"/>
    </source>
</evidence>
<dbReference type="PANTHER" id="PTHR43986">
    <property type="entry name" value="ELONGATION FACTOR 1-GAMMA"/>
    <property type="match status" value="1"/>
</dbReference>
<dbReference type="PROSITE" id="PS50405">
    <property type="entry name" value="GST_CTER"/>
    <property type="match status" value="1"/>
</dbReference>
<dbReference type="Proteomes" id="UP001140510">
    <property type="component" value="Unassembled WGS sequence"/>
</dbReference>
<keyword evidence="5" id="KW-0648">Protein biosynthesis</keyword>
<dbReference type="InterPro" id="IPR050802">
    <property type="entry name" value="EF-GSTs"/>
</dbReference>
<dbReference type="PANTHER" id="PTHR43986:SF1">
    <property type="entry name" value="ELONGATION FACTOR 1-GAMMA"/>
    <property type="match status" value="1"/>
</dbReference>
<dbReference type="Pfam" id="PF00043">
    <property type="entry name" value="GST_C"/>
    <property type="match status" value="1"/>
</dbReference>
<dbReference type="GO" id="GO:0005634">
    <property type="term" value="C:nucleus"/>
    <property type="evidence" value="ECO:0007669"/>
    <property type="project" value="TreeGrafter"/>
</dbReference>
<accession>A0A9W8Z3J3</accession>
<dbReference type="GO" id="GO:0003746">
    <property type="term" value="F:translation elongation factor activity"/>
    <property type="evidence" value="ECO:0007669"/>
    <property type="project" value="UniProtKB-KW"/>
</dbReference>
<keyword evidence="5" id="KW-0251">Elongation factor</keyword>
<dbReference type="SFLD" id="SFLDS00019">
    <property type="entry name" value="Glutathione_Transferase_(cytos"/>
    <property type="match status" value="1"/>
</dbReference>
<dbReference type="PROSITE" id="PS50404">
    <property type="entry name" value="GST_NTER"/>
    <property type="match status" value="1"/>
</dbReference>
<dbReference type="EMBL" id="JAPEVA010000134">
    <property type="protein sequence ID" value="KAJ4398272.1"/>
    <property type="molecule type" value="Genomic_DNA"/>
</dbReference>
<evidence type="ECO:0000259" key="4">
    <source>
        <dbReference type="PROSITE" id="PS50405"/>
    </source>
</evidence>
<dbReference type="SUPFAM" id="SSF47616">
    <property type="entry name" value="GST C-terminal domain-like"/>
    <property type="match status" value="1"/>
</dbReference>
<dbReference type="InterPro" id="IPR036249">
    <property type="entry name" value="Thioredoxin-like_sf"/>
</dbReference>
<dbReference type="Gene3D" id="3.40.30.10">
    <property type="entry name" value="Glutaredoxin"/>
    <property type="match status" value="1"/>
</dbReference>
<evidence type="ECO:0000259" key="3">
    <source>
        <dbReference type="PROSITE" id="PS50404"/>
    </source>
</evidence>
<reference evidence="5" key="1">
    <citation type="submission" date="2022-10" db="EMBL/GenBank/DDBJ databases">
        <title>Tapping the CABI collections for fungal endophytes: first genome assemblies for Collariella, Neodidymelliopsis, Ascochyta clinopodiicola, Didymella pomorum, Didymosphaeria variabile, Neocosmospora piperis and Neocucurbitaria cava.</title>
        <authorList>
            <person name="Hill R."/>
        </authorList>
    </citation>
    <scope>NUCLEOTIDE SEQUENCE</scope>
    <source>
        <strain evidence="5">IMI 355091</strain>
    </source>
</reference>
<dbReference type="FunFam" id="3.40.30.10:FF:000142">
    <property type="entry name" value="Elongation factor 1 gamma"/>
    <property type="match status" value="1"/>
</dbReference>
<dbReference type="InterPro" id="IPR010987">
    <property type="entry name" value="Glutathione-S-Trfase_C-like"/>
</dbReference>
<name>A0A9W8Z3J3_9PLEO</name>
<gene>
    <name evidence="5" type="primary">TEF4_3</name>
    <name evidence="5" type="ORF">N0V91_010319</name>
</gene>
<dbReference type="SFLD" id="SFLDG00358">
    <property type="entry name" value="Main_(cytGST)"/>
    <property type="match status" value="1"/>
</dbReference>
<dbReference type="Pfam" id="PF02798">
    <property type="entry name" value="GST_N"/>
    <property type="match status" value="1"/>
</dbReference>
<evidence type="ECO:0000313" key="5">
    <source>
        <dbReference type="EMBL" id="KAJ4398272.1"/>
    </source>
</evidence>
<comment type="caution">
    <text evidence="5">The sequence shown here is derived from an EMBL/GenBank/DDBJ whole genome shotgun (WGS) entry which is preliminary data.</text>
</comment>
<dbReference type="AlphaFoldDB" id="A0A9W8Z3J3"/>
<dbReference type="InterPro" id="IPR036282">
    <property type="entry name" value="Glutathione-S-Trfase_C_sf"/>
</dbReference>
<dbReference type="CDD" id="cd03181">
    <property type="entry name" value="GST_C_EF1Bgamma_like"/>
    <property type="match status" value="1"/>
</dbReference>
<feature type="domain" description="GST N-terminal" evidence="3">
    <location>
        <begin position="2"/>
        <end position="82"/>
    </location>
</feature>
<organism evidence="5 6">
    <name type="scientific">Didymella pomorum</name>
    <dbReference type="NCBI Taxonomy" id="749634"/>
    <lineage>
        <taxon>Eukaryota</taxon>
        <taxon>Fungi</taxon>
        <taxon>Dikarya</taxon>
        <taxon>Ascomycota</taxon>
        <taxon>Pezizomycotina</taxon>
        <taxon>Dothideomycetes</taxon>
        <taxon>Pleosporomycetidae</taxon>
        <taxon>Pleosporales</taxon>
        <taxon>Pleosporineae</taxon>
        <taxon>Didymellaceae</taxon>
        <taxon>Didymella</taxon>
    </lineage>
</organism>
<evidence type="ECO:0000256" key="1">
    <source>
        <dbReference type="ARBA" id="ARBA00007409"/>
    </source>
</evidence>
<comment type="similarity">
    <text evidence="1 2">Belongs to the GST superfamily.</text>
</comment>
<dbReference type="InterPro" id="IPR004046">
    <property type="entry name" value="GST_C"/>
</dbReference>